<feature type="transmembrane region" description="Helical" evidence="1">
    <location>
        <begin position="153"/>
        <end position="177"/>
    </location>
</feature>
<evidence type="ECO:0000313" key="2">
    <source>
        <dbReference type="EMBL" id="VYU42082.1"/>
    </source>
</evidence>
<dbReference type="EMBL" id="CACRTV010000056">
    <property type="protein sequence ID" value="VYU42082.1"/>
    <property type="molecule type" value="Genomic_DNA"/>
</dbReference>
<keyword evidence="1" id="KW-0472">Membrane</keyword>
<dbReference type="AlphaFoldDB" id="A0A6N3EMB9"/>
<dbReference type="PANTHER" id="PTHR32502">
    <property type="entry name" value="N-ACETYLGALACTOSAMINE PERMEASE II COMPONENT-RELATED"/>
    <property type="match status" value="1"/>
</dbReference>
<accession>A0A6N3EMB9</accession>
<dbReference type="InterPro" id="IPR050303">
    <property type="entry name" value="GatZ_KbaZ_carbometab"/>
</dbReference>
<feature type="transmembrane region" description="Helical" evidence="1">
    <location>
        <begin position="266"/>
        <end position="284"/>
    </location>
</feature>
<dbReference type="InterPro" id="IPR004704">
    <property type="entry name" value="PTS_IID_man"/>
</dbReference>
<keyword evidence="1" id="KW-0812">Transmembrane</keyword>
<keyword evidence="1" id="KW-1133">Transmembrane helix</keyword>
<sequence>METMDKEIKDKQLVESDEVLITKKDLRKVFLNSMTIMCSWNYERQMHMGFMFGMAPIIDKLYKNNEKEKRAAYKRHMEFFNCTPQMTSFIMGLSASMEEQNAKSNGEFNAESISMIKTSLMGPFAGIGDSFFQGTLRIITFGIGLSFAKQGSILGPILAVGLFAIPSLLTAYYGTFLGYKSGNSYLAKIYQEGLMDRIMQFASIIGLAVVGGMVASMVPISTPIEFTTGGTQLVLQDMIDSILPKLLPLVSTMGIYWLIKKKVNTNILLFGIIIFGMVLSLLGIL</sequence>
<dbReference type="RefSeq" id="WP_291671492.1">
    <property type="nucleotide sequence ID" value="NZ_CACRTV010000056.1"/>
</dbReference>
<dbReference type="Pfam" id="PF03613">
    <property type="entry name" value="EIID-AGA"/>
    <property type="match status" value="1"/>
</dbReference>
<reference evidence="2" key="1">
    <citation type="submission" date="2019-11" db="EMBL/GenBank/DDBJ databases">
        <authorList>
            <person name="Feng L."/>
        </authorList>
    </citation>
    <scope>NUCLEOTIDE SEQUENCE</scope>
    <source>
        <strain evidence="2">CParaputrificumLFYP93</strain>
    </source>
</reference>
<gene>
    <name evidence="2" type="primary">manZ_1</name>
    <name evidence="2" type="ORF">CPLFYP93_00057</name>
</gene>
<dbReference type="GO" id="GO:0005886">
    <property type="term" value="C:plasma membrane"/>
    <property type="evidence" value="ECO:0007669"/>
    <property type="project" value="TreeGrafter"/>
</dbReference>
<dbReference type="GO" id="GO:0009401">
    <property type="term" value="P:phosphoenolpyruvate-dependent sugar phosphotransferase system"/>
    <property type="evidence" value="ECO:0007669"/>
    <property type="project" value="InterPro"/>
</dbReference>
<dbReference type="PROSITE" id="PS51108">
    <property type="entry name" value="PTS_EIID"/>
    <property type="match status" value="1"/>
</dbReference>
<proteinExistence type="predicted"/>
<feature type="transmembrane region" description="Helical" evidence="1">
    <location>
        <begin position="198"/>
        <end position="222"/>
    </location>
</feature>
<feature type="transmembrane region" description="Helical" evidence="1">
    <location>
        <begin position="242"/>
        <end position="259"/>
    </location>
</feature>
<organism evidence="2">
    <name type="scientific">Clostridium paraputrificum</name>
    <dbReference type="NCBI Taxonomy" id="29363"/>
    <lineage>
        <taxon>Bacteria</taxon>
        <taxon>Bacillati</taxon>
        <taxon>Bacillota</taxon>
        <taxon>Clostridia</taxon>
        <taxon>Eubacteriales</taxon>
        <taxon>Clostridiaceae</taxon>
        <taxon>Clostridium</taxon>
    </lineage>
</organism>
<dbReference type="PANTHER" id="PTHR32502:SF23">
    <property type="entry name" value="TRANSPORT PROTEIN, PTS SYSTEM"/>
    <property type="match status" value="1"/>
</dbReference>
<protein>
    <submittedName>
        <fullName evidence="2">Mannose permease IID component</fullName>
    </submittedName>
</protein>
<evidence type="ECO:0000256" key="1">
    <source>
        <dbReference type="SAM" id="Phobius"/>
    </source>
</evidence>
<name>A0A6N3EMB9_9CLOT</name>